<evidence type="ECO:0000256" key="6">
    <source>
        <dbReference type="ARBA" id="ARBA00023141"/>
    </source>
</evidence>
<organism evidence="9 10">
    <name type="scientific">Tribonema minus</name>
    <dbReference type="NCBI Taxonomy" id="303371"/>
    <lineage>
        <taxon>Eukaryota</taxon>
        <taxon>Sar</taxon>
        <taxon>Stramenopiles</taxon>
        <taxon>Ochrophyta</taxon>
        <taxon>PX clade</taxon>
        <taxon>Xanthophyceae</taxon>
        <taxon>Tribonematales</taxon>
        <taxon>Tribonemataceae</taxon>
        <taxon>Tribonema</taxon>
    </lineage>
</organism>
<dbReference type="GO" id="GO:0046417">
    <property type="term" value="P:chorismate metabolic process"/>
    <property type="evidence" value="ECO:0007669"/>
    <property type="project" value="InterPro"/>
</dbReference>
<reference evidence="9" key="1">
    <citation type="submission" date="2021-02" db="EMBL/GenBank/DDBJ databases">
        <title>First Annotated Genome of the Yellow-green Alga Tribonema minus.</title>
        <authorList>
            <person name="Mahan K.M."/>
        </authorList>
    </citation>
    <scope>NUCLEOTIDE SEQUENCE</scope>
    <source>
        <strain evidence="9">UTEX B ZZ1240</strain>
    </source>
</reference>
<name>A0A836CAA2_9STRA</name>
<comment type="pathway">
    <text evidence="2">Metabolic intermediate biosynthesis; prephenate biosynthesis; prephenate from chorismate: step 1/1.</text>
</comment>
<dbReference type="UniPathway" id="UPA00120">
    <property type="reaction ID" value="UER00203"/>
</dbReference>
<keyword evidence="5" id="KW-0028">Amino-acid biosynthesis</keyword>
<dbReference type="GO" id="GO:0004106">
    <property type="term" value="F:chorismate mutase activity"/>
    <property type="evidence" value="ECO:0007669"/>
    <property type="project" value="UniProtKB-EC"/>
</dbReference>
<dbReference type="NCBIfam" id="TIGR01802">
    <property type="entry name" value="CM_pl-yst"/>
    <property type="match status" value="1"/>
</dbReference>
<dbReference type="InterPro" id="IPR002701">
    <property type="entry name" value="CM_II_prokaryot"/>
</dbReference>
<dbReference type="InterPro" id="IPR036263">
    <property type="entry name" value="Chorismate_II_sf"/>
</dbReference>
<dbReference type="Pfam" id="PF01817">
    <property type="entry name" value="CM_2"/>
    <property type="match status" value="1"/>
</dbReference>
<dbReference type="Gene3D" id="1.10.590.10">
    <property type="entry name" value="Chorismate mutase, AroQ class superfamily, eukaryotic"/>
    <property type="match status" value="1"/>
</dbReference>
<evidence type="ECO:0000259" key="8">
    <source>
        <dbReference type="Pfam" id="PF01817"/>
    </source>
</evidence>
<feature type="domain" description="Chorismate mutase" evidence="8">
    <location>
        <begin position="101"/>
        <end position="204"/>
    </location>
</feature>
<evidence type="ECO:0000313" key="10">
    <source>
        <dbReference type="Proteomes" id="UP000664859"/>
    </source>
</evidence>
<evidence type="ECO:0000256" key="4">
    <source>
        <dbReference type="ARBA" id="ARBA00022490"/>
    </source>
</evidence>
<gene>
    <name evidence="9" type="ORF">JKP88DRAFT_225313</name>
</gene>
<sequence>MRLHRQGSNTVFDRDATFVEYVLCETEKVHARVRRYMSPEELPFFPGFLPAPLLPPLDFPQILAPNSVNINDTLLKRYVAEVVPAICGAGDDEQHGSSVLCDINALQALSRRVHFGKFVAESKFQEDGDLYRNLCSEGNARGVNELLTNKAVEKKVIERALNKATAYAQEITWEGAAGSRFKVRPEAISAIYKDIIIPLTKDVEILYLFQRTGYTCPSLAGIHDSEGQ</sequence>
<evidence type="ECO:0000313" key="9">
    <source>
        <dbReference type="EMBL" id="KAG5178359.1"/>
    </source>
</evidence>
<keyword evidence="10" id="KW-1185">Reference proteome</keyword>
<dbReference type="PROSITE" id="PS51169">
    <property type="entry name" value="CHORISMATE_MUT_3"/>
    <property type="match status" value="1"/>
</dbReference>
<protein>
    <recommendedName>
        <fullName evidence="3">chorismate mutase</fullName>
        <ecNumber evidence="3">5.4.99.5</ecNumber>
    </recommendedName>
</protein>
<dbReference type="AlphaFoldDB" id="A0A836CAA2"/>
<dbReference type="EMBL" id="JAFCMP010000515">
    <property type="protein sequence ID" value="KAG5178359.1"/>
    <property type="molecule type" value="Genomic_DNA"/>
</dbReference>
<evidence type="ECO:0000256" key="3">
    <source>
        <dbReference type="ARBA" id="ARBA00012404"/>
    </source>
</evidence>
<accession>A0A836CAA2</accession>
<comment type="caution">
    <text evidence="9">The sequence shown here is derived from an EMBL/GenBank/DDBJ whole genome shotgun (WGS) entry which is preliminary data.</text>
</comment>
<dbReference type="EC" id="5.4.99.5" evidence="3"/>
<dbReference type="SUPFAM" id="SSF48600">
    <property type="entry name" value="Chorismate mutase II"/>
    <property type="match status" value="1"/>
</dbReference>
<comment type="subcellular location">
    <subcellularLocation>
        <location evidence="1">Cytoplasm</location>
    </subcellularLocation>
</comment>
<evidence type="ECO:0000256" key="2">
    <source>
        <dbReference type="ARBA" id="ARBA00004817"/>
    </source>
</evidence>
<dbReference type="InterPro" id="IPR037039">
    <property type="entry name" value="CM_AroQ_sf_eucaryotic"/>
</dbReference>
<dbReference type="InterPro" id="IPR008238">
    <property type="entry name" value="Chorismate_mutase_AroQ_euk"/>
</dbReference>
<dbReference type="OrthoDB" id="191918at2759"/>
<keyword evidence="4" id="KW-0963">Cytoplasm</keyword>
<evidence type="ECO:0000256" key="5">
    <source>
        <dbReference type="ARBA" id="ARBA00022605"/>
    </source>
</evidence>
<evidence type="ECO:0000256" key="1">
    <source>
        <dbReference type="ARBA" id="ARBA00004496"/>
    </source>
</evidence>
<keyword evidence="6" id="KW-0057">Aromatic amino acid biosynthesis</keyword>
<dbReference type="GO" id="GO:0008652">
    <property type="term" value="P:amino acid biosynthetic process"/>
    <property type="evidence" value="ECO:0007669"/>
    <property type="project" value="UniProtKB-KW"/>
</dbReference>
<keyword evidence="7" id="KW-0413">Isomerase</keyword>
<proteinExistence type="predicted"/>
<dbReference type="Proteomes" id="UP000664859">
    <property type="component" value="Unassembled WGS sequence"/>
</dbReference>
<dbReference type="GO" id="GO:0005737">
    <property type="term" value="C:cytoplasm"/>
    <property type="evidence" value="ECO:0007669"/>
    <property type="project" value="UniProtKB-SubCell"/>
</dbReference>
<dbReference type="PANTHER" id="PTHR21145:SF12">
    <property type="entry name" value="CHORISMATE MUTASE"/>
    <property type="match status" value="1"/>
</dbReference>
<evidence type="ECO:0000256" key="7">
    <source>
        <dbReference type="ARBA" id="ARBA00023235"/>
    </source>
</evidence>
<dbReference type="GO" id="GO:0009073">
    <property type="term" value="P:aromatic amino acid family biosynthetic process"/>
    <property type="evidence" value="ECO:0007669"/>
    <property type="project" value="UniProtKB-KW"/>
</dbReference>
<dbReference type="PANTHER" id="PTHR21145">
    <property type="entry name" value="CHORISMATE MUTASE"/>
    <property type="match status" value="1"/>
</dbReference>